<feature type="binding site" evidence="9">
    <location>
        <position position="128"/>
    </location>
    <ligand>
        <name>phosphoenolpyruvate</name>
        <dbReference type="ChEBI" id="CHEBI:58702"/>
    </ligand>
</feature>
<dbReference type="HAMAP" id="MF_00210">
    <property type="entry name" value="EPSP_synth"/>
    <property type="match status" value="1"/>
</dbReference>
<dbReference type="InterPro" id="IPR023193">
    <property type="entry name" value="EPSP_synthase_CS"/>
</dbReference>
<comment type="function">
    <text evidence="1 9">Catalyzes the transfer of the enolpyruvyl moiety of phosphoenolpyruvate (PEP) to the 5-hydroxyl of shikimate-3-phosphate (S3P) to produce enolpyruvyl shikimate-3-phosphate and inorganic phosphate.</text>
</comment>
<comment type="caution">
    <text evidence="9">Lacks conserved residue(s) required for the propagation of feature annotation.</text>
</comment>
<dbReference type="AlphaFoldDB" id="A0A1Y1SF90"/>
<evidence type="ECO:0000256" key="6">
    <source>
        <dbReference type="ARBA" id="ARBA00022679"/>
    </source>
</evidence>
<evidence type="ECO:0000259" key="10">
    <source>
        <dbReference type="Pfam" id="PF00275"/>
    </source>
</evidence>
<feature type="binding site" evidence="9">
    <location>
        <position position="393"/>
    </location>
    <ligand>
        <name>phosphoenolpyruvate</name>
        <dbReference type="ChEBI" id="CHEBI:58702"/>
    </ligand>
</feature>
<comment type="catalytic activity">
    <reaction evidence="8">
        <text>3-phosphoshikimate + phosphoenolpyruvate = 5-O-(1-carboxyvinyl)-3-phosphoshikimate + phosphate</text>
        <dbReference type="Rhea" id="RHEA:21256"/>
        <dbReference type="ChEBI" id="CHEBI:43474"/>
        <dbReference type="ChEBI" id="CHEBI:57701"/>
        <dbReference type="ChEBI" id="CHEBI:58702"/>
        <dbReference type="ChEBI" id="CHEBI:145989"/>
        <dbReference type="EC" id="2.5.1.19"/>
    </reaction>
    <physiologicalReaction direction="left-to-right" evidence="8">
        <dbReference type="Rhea" id="RHEA:21257"/>
    </physiologicalReaction>
</comment>
<name>A0A1Y1SF90_9GAMM</name>
<sequence length="439" mass="45854">MSSAVSEDWIARPGGAIGGRLQVPGDKSISHRAVMFSALADGVCEISNFLTGADCRATAAAMQAMGVRIDTLSERHLRVHGVGMRGLKPPTTTLDLGNSGTSMRLFCGLLAGQGFELTLTGDESLSKRPMRRVTDPLSQMGARFSTTEAGTAPLTIHAAAELSALDYVMPMASAQVKSAVLLAGLYADGCTAVTEPKVTRDHTERMLRGFGYAVDREGSRVSLSGGGQLRASNIEVPGDLSSAAFFFVAAAIQPGATIRIDNVGINPTRVGVLEVLRRMGAQVEISAQRESMGEPVATVSVTGAPLKGIEIDEDLVALAIDELPVLFVAAACAEGETVVSGAEELRVKESDRVATMADGLQAVGIEAEARPDGIRIVGGQIRGGEINSHGDHRIAMSFAVAAQRSIEPIVLRDCANVATSFPGFLECATQAGLRVEPLA</sequence>
<dbReference type="Proteomes" id="UP000192342">
    <property type="component" value="Unassembled WGS sequence"/>
</dbReference>
<dbReference type="GO" id="GO:0009073">
    <property type="term" value="P:aromatic amino acid family biosynthetic process"/>
    <property type="evidence" value="ECO:0007669"/>
    <property type="project" value="UniProtKB-KW"/>
</dbReference>
<comment type="subunit">
    <text evidence="9">Monomer.</text>
</comment>
<feature type="binding site" evidence="9">
    <location>
        <position position="348"/>
    </location>
    <ligand>
        <name>3-phosphoshikimate</name>
        <dbReference type="ChEBI" id="CHEBI:145989"/>
    </ligand>
</feature>
<dbReference type="Gene3D" id="3.65.10.10">
    <property type="entry name" value="Enolpyruvate transferase domain"/>
    <property type="match status" value="2"/>
</dbReference>
<evidence type="ECO:0000256" key="9">
    <source>
        <dbReference type="HAMAP-Rule" id="MF_00210"/>
    </source>
</evidence>
<feature type="binding site" evidence="9">
    <location>
        <position position="32"/>
    </location>
    <ligand>
        <name>3-phosphoshikimate</name>
        <dbReference type="ChEBI" id="CHEBI:145989"/>
    </ligand>
</feature>
<dbReference type="InterPro" id="IPR036968">
    <property type="entry name" value="Enolpyruvate_Tfrase_sf"/>
</dbReference>
<feature type="binding site" evidence="9">
    <location>
        <position position="175"/>
    </location>
    <ligand>
        <name>phosphoenolpyruvate</name>
        <dbReference type="ChEBI" id="CHEBI:58702"/>
    </ligand>
</feature>
<keyword evidence="5 9" id="KW-0028">Amino-acid biosynthesis</keyword>
<evidence type="ECO:0000256" key="3">
    <source>
        <dbReference type="ARBA" id="ARBA00009948"/>
    </source>
</evidence>
<reference evidence="11 12" key="1">
    <citation type="submission" date="2013-04" db="EMBL/GenBank/DDBJ databases">
        <title>Oceanococcus atlanticus 22II-S10r2 Genome Sequencing.</title>
        <authorList>
            <person name="Lai Q."/>
            <person name="Li G."/>
            <person name="Shao Z."/>
        </authorList>
    </citation>
    <scope>NUCLEOTIDE SEQUENCE [LARGE SCALE GENOMIC DNA]</scope>
    <source>
        <strain evidence="11 12">22II-S10r2</strain>
    </source>
</reference>
<dbReference type="EC" id="2.5.1.19" evidence="9"/>
<organism evidence="11 12">
    <name type="scientific">Oceanococcus atlanticus</name>
    <dbReference type="NCBI Taxonomy" id="1317117"/>
    <lineage>
        <taxon>Bacteria</taxon>
        <taxon>Pseudomonadati</taxon>
        <taxon>Pseudomonadota</taxon>
        <taxon>Gammaproteobacteria</taxon>
        <taxon>Chromatiales</taxon>
        <taxon>Oceanococcaceae</taxon>
        <taxon>Oceanococcus</taxon>
    </lineage>
</organism>
<dbReference type="PROSITE" id="PS00885">
    <property type="entry name" value="EPSP_SYNTHASE_2"/>
    <property type="match status" value="1"/>
</dbReference>
<accession>A0A1Y1SF90</accession>
<evidence type="ECO:0000256" key="7">
    <source>
        <dbReference type="ARBA" id="ARBA00023141"/>
    </source>
</evidence>
<evidence type="ECO:0000313" key="11">
    <source>
        <dbReference type="EMBL" id="ORE88278.1"/>
    </source>
</evidence>
<keyword evidence="7 9" id="KW-0057">Aromatic amino acid biosynthesis</keyword>
<dbReference type="InterPro" id="IPR006264">
    <property type="entry name" value="EPSP_synthase"/>
</dbReference>
<dbReference type="InterPro" id="IPR013792">
    <property type="entry name" value="RNA3'P_cycl/enolpyr_Trfase_a/b"/>
</dbReference>
<proteinExistence type="inferred from homology"/>
<comment type="similarity">
    <text evidence="3 9">Belongs to the EPSP synthase family.</text>
</comment>
<dbReference type="OrthoDB" id="9809920at2"/>
<dbReference type="GO" id="GO:0008652">
    <property type="term" value="P:amino acid biosynthetic process"/>
    <property type="evidence" value="ECO:0007669"/>
    <property type="project" value="UniProtKB-KW"/>
</dbReference>
<feature type="binding site" evidence="9">
    <location>
        <position position="28"/>
    </location>
    <ligand>
        <name>3-phosphoshikimate</name>
        <dbReference type="ChEBI" id="CHEBI:145989"/>
    </ligand>
</feature>
<evidence type="ECO:0000256" key="1">
    <source>
        <dbReference type="ARBA" id="ARBA00002174"/>
    </source>
</evidence>
<dbReference type="GO" id="GO:0003866">
    <property type="term" value="F:3-phosphoshikimate 1-carboxyvinyltransferase activity"/>
    <property type="evidence" value="ECO:0007669"/>
    <property type="project" value="UniProtKB-UniRule"/>
</dbReference>
<protein>
    <recommendedName>
        <fullName evidence="9">3-phosphoshikimate 1-carboxyvinyltransferase</fullName>
        <ecNumber evidence="9">2.5.1.19</ecNumber>
    </recommendedName>
    <alternativeName>
        <fullName evidence="9">5-enolpyruvylshikimate-3-phosphate synthase</fullName>
        <shortName evidence="9">EPSP synthase</shortName>
        <shortName evidence="9">EPSPS</shortName>
    </alternativeName>
</protein>
<keyword evidence="6 9" id="KW-0808">Transferase</keyword>
<dbReference type="EMBL" id="AQQV01000001">
    <property type="protein sequence ID" value="ORE88278.1"/>
    <property type="molecule type" value="Genomic_DNA"/>
</dbReference>
<feature type="binding site" evidence="9">
    <location>
        <position position="173"/>
    </location>
    <ligand>
        <name>3-phosphoshikimate</name>
        <dbReference type="ChEBI" id="CHEBI:145989"/>
    </ligand>
</feature>
<evidence type="ECO:0000256" key="5">
    <source>
        <dbReference type="ARBA" id="ARBA00022605"/>
    </source>
</evidence>
<comment type="subcellular location">
    <subcellularLocation>
        <location evidence="9">Cytoplasm</location>
    </subcellularLocation>
</comment>
<keyword evidence="12" id="KW-1185">Reference proteome</keyword>
<dbReference type="NCBIfam" id="TIGR01356">
    <property type="entry name" value="aroA"/>
    <property type="match status" value="1"/>
</dbReference>
<feature type="binding site" evidence="9">
    <location>
        <position position="27"/>
    </location>
    <ligand>
        <name>phosphoenolpyruvate</name>
        <dbReference type="ChEBI" id="CHEBI:58702"/>
    </ligand>
</feature>
<dbReference type="GO" id="GO:0009423">
    <property type="term" value="P:chorismate biosynthetic process"/>
    <property type="evidence" value="ECO:0007669"/>
    <property type="project" value="UniProtKB-UniRule"/>
</dbReference>
<dbReference type="CDD" id="cd01556">
    <property type="entry name" value="EPSP_synthase"/>
    <property type="match status" value="1"/>
</dbReference>
<evidence type="ECO:0000313" key="12">
    <source>
        <dbReference type="Proteomes" id="UP000192342"/>
    </source>
</evidence>
<feature type="binding site" evidence="9">
    <location>
        <position position="175"/>
    </location>
    <ligand>
        <name>3-phosphoshikimate</name>
        <dbReference type="ChEBI" id="CHEBI:145989"/>
    </ligand>
</feature>
<dbReference type="PANTHER" id="PTHR21090">
    <property type="entry name" value="AROM/DEHYDROQUINATE SYNTHASE"/>
    <property type="match status" value="1"/>
</dbReference>
<dbReference type="RefSeq" id="WP_083558935.1">
    <property type="nucleotide sequence ID" value="NZ_AQQV01000001.1"/>
</dbReference>
<evidence type="ECO:0000256" key="8">
    <source>
        <dbReference type="ARBA" id="ARBA00044633"/>
    </source>
</evidence>
<feature type="binding site" evidence="9">
    <location>
        <position position="321"/>
    </location>
    <ligand>
        <name>3-phosphoshikimate</name>
        <dbReference type="ChEBI" id="CHEBI:145989"/>
    </ligand>
</feature>
<feature type="binding site" evidence="9">
    <location>
        <position position="27"/>
    </location>
    <ligand>
        <name>3-phosphoshikimate</name>
        <dbReference type="ChEBI" id="CHEBI:145989"/>
    </ligand>
</feature>
<dbReference type="GO" id="GO:0005737">
    <property type="term" value="C:cytoplasm"/>
    <property type="evidence" value="ECO:0007669"/>
    <property type="project" value="UniProtKB-SubCell"/>
</dbReference>
<dbReference type="InterPro" id="IPR001986">
    <property type="entry name" value="Enolpyruvate_Tfrase_dom"/>
</dbReference>
<feature type="active site" description="Proton acceptor" evidence="9">
    <location>
        <position position="321"/>
    </location>
</feature>
<dbReference type="Pfam" id="PF00275">
    <property type="entry name" value="EPSP_synthase"/>
    <property type="match status" value="1"/>
</dbReference>
<feature type="binding site" evidence="9">
    <location>
        <position position="100"/>
    </location>
    <ligand>
        <name>phosphoenolpyruvate</name>
        <dbReference type="ChEBI" id="CHEBI:58702"/>
    </ligand>
</feature>
<dbReference type="FunFam" id="3.65.10.10:FF:000006">
    <property type="entry name" value="3-phosphoshikimate 1-carboxyvinyltransferase"/>
    <property type="match status" value="1"/>
</dbReference>
<keyword evidence="4 9" id="KW-0963">Cytoplasm</keyword>
<comment type="pathway">
    <text evidence="2 9">Metabolic intermediate biosynthesis; chorismate biosynthesis; chorismate from D-erythrose 4-phosphate and phosphoenolpyruvate: step 6/7.</text>
</comment>
<feature type="domain" description="Enolpyruvate transferase" evidence="10">
    <location>
        <begin position="13"/>
        <end position="426"/>
    </location>
</feature>
<dbReference type="SUPFAM" id="SSF55205">
    <property type="entry name" value="EPT/RTPC-like"/>
    <property type="match status" value="1"/>
</dbReference>
<evidence type="ECO:0000256" key="2">
    <source>
        <dbReference type="ARBA" id="ARBA00004811"/>
    </source>
</evidence>
<gene>
    <name evidence="9" type="primary">aroA</name>
    <name evidence="11" type="ORF">ATO7_00345</name>
</gene>
<dbReference type="PROSITE" id="PS00104">
    <property type="entry name" value="EPSP_SYNTHASE_1"/>
    <property type="match status" value="1"/>
</dbReference>
<dbReference type="PIRSF" id="PIRSF000505">
    <property type="entry name" value="EPSPS"/>
    <property type="match status" value="1"/>
</dbReference>
<dbReference type="PANTHER" id="PTHR21090:SF5">
    <property type="entry name" value="PENTAFUNCTIONAL AROM POLYPEPTIDE"/>
    <property type="match status" value="1"/>
</dbReference>
<dbReference type="FunFam" id="3.65.10.10:FF:000005">
    <property type="entry name" value="3-phosphoshikimate 1-carboxyvinyltransferase"/>
    <property type="match status" value="1"/>
</dbReference>
<dbReference type="UniPathway" id="UPA00053">
    <property type="reaction ID" value="UER00089"/>
</dbReference>
<comment type="caution">
    <text evidence="11">The sequence shown here is derived from an EMBL/GenBank/DDBJ whole genome shotgun (WGS) entry which is preliminary data.</text>
</comment>
<dbReference type="STRING" id="1317117.ATO7_00345"/>
<evidence type="ECO:0000256" key="4">
    <source>
        <dbReference type="ARBA" id="ARBA00022490"/>
    </source>
</evidence>
<feature type="binding site" evidence="9">
    <location>
        <position position="352"/>
    </location>
    <ligand>
        <name>phosphoenolpyruvate</name>
        <dbReference type="ChEBI" id="CHEBI:58702"/>
    </ligand>
</feature>